<gene>
    <name evidence="1" type="ORF">H0E87_031678</name>
</gene>
<dbReference type="PANTHER" id="PTHR32116:SF7">
    <property type="entry name" value="GALACTURONOSYLTRANSFERASE 4-RELATED"/>
    <property type="match status" value="1"/>
</dbReference>
<dbReference type="PANTHER" id="PTHR32116">
    <property type="entry name" value="GALACTURONOSYLTRANSFERASE 4-RELATED"/>
    <property type="match status" value="1"/>
</dbReference>
<dbReference type="Proteomes" id="UP000807159">
    <property type="component" value="Unassembled WGS sequence"/>
</dbReference>
<sequence length="72" mass="8684">LVLHLVSDRLNYAAMRMWFLVNPTRQSHYSGQEVDEFTWLNSSYSPVLKQLHSQSMIDYYFRAYWVPILIRT</sequence>
<dbReference type="InterPro" id="IPR029993">
    <property type="entry name" value="GAUT"/>
</dbReference>
<reference evidence="1" key="1">
    <citation type="journal article" date="2021" name="J. Hered.">
        <title>Genome Assembly of Salicaceae Populus deltoides (Eastern Cottonwood) I-69 Based on Nanopore Sequencing and Hi-C Technologies.</title>
        <authorList>
            <person name="Bai S."/>
            <person name="Wu H."/>
            <person name="Zhang J."/>
            <person name="Pan Z."/>
            <person name="Zhao W."/>
            <person name="Li Z."/>
            <person name="Tong C."/>
        </authorList>
    </citation>
    <scope>NUCLEOTIDE SEQUENCE</scope>
    <source>
        <tissue evidence="1">Leaf</tissue>
    </source>
</reference>
<organism evidence="1 2">
    <name type="scientific">Populus deltoides</name>
    <name type="common">Eastern poplar</name>
    <name type="synonym">Eastern cottonwood</name>
    <dbReference type="NCBI Taxonomy" id="3696"/>
    <lineage>
        <taxon>Eukaryota</taxon>
        <taxon>Viridiplantae</taxon>
        <taxon>Streptophyta</taxon>
        <taxon>Embryophyta</taxon>
        <taxon>Tracheophyta</taxon>
        <taxon>Spermatophyta</taxon>
        <taxon>Magnoliopsida</taxon>
        <taxon>eudicotyledons</taxon>
        <taxon>Gunneridae</taxon>
        <taxon>Pentapetalae</taxon>
        <taxon>rosids</taxon>
        <taxon>fabids</taxon>
        <taxon>Malpighiales</taxon>
        <taxon>Salicaceae</taxon>
        <taxon>Saliceae</taxon>
        <taxon>Populus</taxon>
    </lineage>
</organism>
<keyword evidence="2" id="KW-1185">Reference proteome</keyword>
<dbReference type="AlphaFoldDB" id="A0A8T2WAF4"/>
<dbReference type="EMBL" id="JACEGQ020000237">
    <property type="protein sequence ID" value="KAH8479309.1"/>
    <property type="molecule type" value="Genomic_DNA"/>
</dbReference>
<proteinExistence type="predicted"/>
<protein>
    <submittedName>
        <fullName evidence="1">Uncharacterized protein</fullName>
    </submittedName>
</protein>
<feature type="non-terminal residue" evidence="1">
    <location>
        <position position="1"/>
    </location>
</feature>
<accession>A0A8T2WAF4</accession>
<comment type="caution">
    <text evidence="1">The sequence shown here is derived from an EMBL/GenBank/DDBJ whole genome shotgun (WGS) entry which is preliminary data.</text>
</comment>
<evidence type="ECO:0000313" key="1">
    <source>
        <dbReference type="EMBL" id="KAH8479309.1"/>
    </source>
</evidence>
<evidence type="ECO:0000313" key="2">
    <source>
        <dbReference type="Proteomes" id="UP000807159"/>
    </source>
</evidence>
<name>A0A8T2WAF4_POPDE</name>
<dbReference type="GO" id="GO:0047262">
    <property type="term" value="F:polygalacturonate 4-alpha-galacturonosyltransferase activity"/>
    <property type="evidence" value="ECO:0007669"/>
    <property type="project" value="InterPro"/>
</dbReference>